<protein>
    <submittedName>
        <fullName evidence="2">HEAT repeat domain-containing protein</fullName>
    </submittedName>
</protein>
<organism evidence="2 3">
    <name type="scientific">Pontibacter aydingkolensis</name>
    <dbReference type="NCBI Taxonomy" id="1911536"/>
    <lineage>
        <taxon>Bacteria</taxon>
        <taxon>Pseudomonadati</taxon>
        <taxon>Bacteroidota</taxon>
        <taxon>Cytophagia</taxon>
        <taxon>Cytophagales</taxon>
        <taxon>Hymenobacteraceae</taxon>
        <taxon>Pontibacter</taxon>
    </lineage>
</organism>
<evidence type="ECO:0000256" key="1">
    <source>
        <dbReference type="SAM" id="Phobius"/>
    </source>
</evidence>
<dbReference type="PANTHER" id="PTHR12697:SF5">
    <property type="entry name" value="DEOXYHYPUSINE HYDROXYLASE"/>
    <property type="match status" value="1"/>
</dbReference>
<dbReference type="SUPFAM" id="SSF48371">
    <property type="entry name" value="ARM repeat"/>
    <property type="match status" value="1"/>
</dbReference>
<sequence length="364" mass="41627">MEQTLLDILPAIDDKLVQFNLYLTAGFVGLTLGLIAFILLSRLRYGFRFTRRRRTEEDIQIFLTSYIFEDHTDEDALTAFASHYIQKRGHRQIVLENIVSLHKNLIGESADKLRHLYQQLGLQQYCKQKLYSGYWHEIAKGISELADMGINKYSELIRTFINHPHPTLRSEAQIALLKLKSDAPFSFLDDLKEPLLDWQQLQLARAAYKSHVLTIPNFERWLGSKEESIVIFCLRMISFYGQHSASDTILGLLQHPSAKVREEAIITLRQLETCDAVPMLTNMFANESTDIQLEILRTLPAISDRQSIPFFEQILGVENRRLQLAAARALCQSGQEGKSKVLAIKNNPEHALQQLAATALSYKV</sequence>
<reference evidence="2 3" key="1">
    <citation type="journal article" date="2016" name="Int. J. Syst. Evol. Microbiol.">
        <title>Pontibacter aydingkolensis sp. nov., isolated from soil of a salt lake.</title>
        <authorList>
            <person name="Osman G."/>
            <person name="Zhang T."/>
            <person name="Lou K."/>
            <person name="Gao Y."/>
            <person name="Chang W."/>
            <person name="Lin Q."/>
            <person name="Yang H.M."/>
            <person name="Huo X.D."/>
            <person name="Wang N."/>
        </authorList>
    </citation>
    <scope>NUCLEOTIDE SEQUENCE [LARGE SCALE GENOMIC DNA]</scope>
    <source>
        <strain evidence="2 3">KACC 19255</strain>
    </source>
</reference>
<accession>A0ABS7CS88</accession>
<dbReference type="EMBL" id="JAHYXK010000004">
    <property type="protein sequence ID" value="MBW7466713.1"/>
    <property type="molecule type" value="Genomic_DNA"/>
</dbReference>
<proteinExistence type="predicted"/>
<gene>
    <name evidence="2" type="ORF">K0O23_06515</name>
</gene>
<evidence type="ECO:0000313" key="2">
    <source>
        <dbReference type="EMBL" id="MBW7466713.1"/>
    </source>
</evidence>
<feature type="transmembrane region" description="Helical" evidence="1">
    <location>
        <begin position="20"/>
        <end position="43"/>
    </location>
</feature>
<comment type="caution">
    <text evidence="2">The sequence shown here is derived from an EMBL/GenBank/DDBJ whole genome shotgun (WGS) entry which is preliminary data.</text>
</comment>
<dbReference type="Proteomes" id="UP000813018">
    <property type="component" value="Unassembled WGS sequence"/>
</dbReference>
<evidence type="ECO:0000313" key="3">
    <source>
        <dbReference type="Proteomes" id="UP000813018"/>
    </source>
</evidence>
<keyword evidence="1" id="KW-1133">Transmembrane helix</keyword>
<keyword evidence="1" id="KW-0472">Membrane</keyword>
<keyword evidence="1" id="KW-0812">Transmembrane</keyword>
<keyword evidence="3" id="KW-1185">Reference proteome</keyword>
<name>A0ABS7CS88_9BACT</name>
<dbReference type="Gene3D" id="1.25.10.10">
    <property type="entry name" value="Leucine-rich Repeat Variant"/>
    <property type="match status" value="1"/>
</dbReference>
<dbReference type="RefSeq" id="WP_219876596.1">
    <property type="nucleotide sequence ID" value="NZ_JAHYXK010000004.1"/>
</dbReference>
<dbReference type="InterPro" id="IPR016024">
    <property type="entry name" value="ARM-type_fold"/>
</dbReference>
<dbReference type="InterPro" id="IPR011989">
    <property type="entry name" value="ARM-like"/>
</dbReference>
<dbReference type="PANTHER" id="PTHR12697">
    <property type="entry name" value="PBS LYASE HEAT-LIKE PROTEIN"/>
    <property type="match status" value="1"/>
</dbReference>